<dbReference type="FunFam" id="2.30.180.10:FF:000032">
    <property type="entry name" value="Fasciclin domain-containing protein, putative"/>
    <property type="match status" value="2"/>
</dbReference>
<feature type="domain" description="FAS1" evidence="2">
    <location>
        <begin position="173"/>
        <end position="315"/>
    </location>
</feature>
<dbReference type="InterPro" id="IPR000782">
    <property type="entry name" value="FAS1_domain"/>
</dbReference>
<reference evidence="3" key="2">
    <citation type="submission" date="2020-09" db="EMBL/GenBank/DDBJ databases">
        <authorList>
            <person name="Sun Q."/>
            <person name="Zhou Y."/>
        </authorList>
    </citation>
    <scope>NUCLEOTIDE SEQUENCE</scope>
    <source>
        <strain evidence="3">CGMCC 1.12195</strain>
    </source>
</reference>
<sequence length="317" mass="32708">MKTLISFPKLAMAVAMVGMLPVACTKDNDPDPQPEKTIVEVVTSDNDFSLLAAAVTHAGLVQTLSGSGPFTVFAPTNDAFVAAGLNSTAAIQALPAETVRGILMYHVLGQAVPASSIPEAANTSIETAAEVDAYVTRKSDGSASINGSAVLQADVMATNGVIHVINKVLMPPMGNAVEALMDNDNFSMLVAAVVRASEGSTNVAEVLMGEGPFTIFAPTNQAFIDAGFSSVAAIQAADPDMLTTILTYHVIPAWVFSTDLVDGATPTTVNGENLSISLTDDGAMVAGNGNETPSSITQADWVTENGVVHTIDQVLMP</sequence>
<dbReference type="InterPro" id="IPR050904">
    <property type="entry name" value="Adhesion/Biosynth-related"/>
</dbReference>
<dbReference type="PANTHER" id="PTHR10900">
    <property type="entry name" value="PERIOSTIN-RELATED"/>
    <property type="match status" value="1"/>
</dbReference>
<feature type="chain" id="PRO_5036995570" evidence="1">
    <location>
        <begin position="26"/>
        <end position="317"/>
    </location>
</feature>
<dbReference type="EMBL" id="BMER01000005">
    <property type="protein sequence ID" value="GGH00457.1"/>
    <property type="molecule type" value="Genomic_DNA"/>
</dbReference>
<dbReference type="PANTHER" id="PTHR10900:SF77">
    <property type="entry name" value="FI19380P1"/>
    <property type="match status" value="1"/>
</dbReference>
<dbReference type="PROSITE" id="PS50213">
    <property type="entry name" value="FAS1"/>
    <property type="match status" value="2"/>
</dbReference>
<gene>
    <name evidence="3" type="ORF">GCM10007415_40520</name>
</gene>
<protein>
    <submittedName>
        <fullName evidence="3">Beta-Ig-H3/fasciclin domain-containing protein</fullName>
    </submittedName>
</protein>
<dbReference type="SMART" id="SM00554">
    <property type="entry name" value="FAS1"/>
    <property type="match status" value="2"/>
</dbReference>
<dbReference type="Pfam" id="PF02469">
    <property type="entry name" value="Fasciclin"/>
    <property type="match status" value="2"/>
</dbReference>
<name>A0A917HZZ0_9SPHI</name>
<reference evidence="3" key="1">
    <citation type="journal article" date="2014" name="Int. J. Syst. Evol. Microbiol.">
        <title>Complete genome sequence of Corynebacterium casei LMG S-19264T (=DSM 44701T), isolated from a smear-ripened cheese.</title>
        <authorList>
            <consortium name="US DOE Joint Genome Institute (JGI-PGF)"/>
            <person name="Walter F."/>
            <person name="Albersmeier A."/>
            <person name="Kalinowski J."/>
            <person name="Ruckert C."/>
        </authorList>
    </citation>
    <scope>NUCLEOTIDE SEQUENCE</scope>
    <source>
        <strain evidence="3">CGMCC 1.12195</strain>
    </source>
</reference>
<comment type="caution">
    <text evidence="3">The sequence shown here is derived from an EMBL/GenBank/DDBJ whole genome shotgun (WGS) entry which is preliminary data.</text>
</comment>
<keyword evidence="4" id="KW-1185">Reference proteome</keyword>
<organism evidence="3 4">
    <name type="scientific">Parapedobacter pyrenivorans</name>
    <dbReference type="NCBI Taxonomy" id="1305674"/>
    <lineage>
        <taxon>Bacteria</taxon>
        <taxon>Pseudomonadati</taxon>
        <taxon>Bacteroidota</taxon>
        <taxon>Sphingobacteriia</taxon>
        <taxon>Sphingobacteriales</taxon>
        <taxon>Sphingobacteriaceae</taxon>
        <taxon>Parapedobacter</taxon>
    </lineage>
</organism>
<evidence type="ECO:0000313" key="4">
    <source>
        <dbReference type="Proteomes" id="UP000660862"/>
    </source>
</evidence>
<evidence type="ECO:0000256" key="1">
    <source>
        <dbReference type="SAM" id="SignalP"/>
    </source>
</evidence>
<dbReference type="InterPro" id="IPR036378">
    <property type="entry name" value="FAS1_dom_sf"/>
</dbReference>
<dbReference type="RefSeq" id="WP_188507923.1">
    <property type="nucleotide sequence ID" value="NZ_BMER01000005.1"/>
</dbReference>
<proteinExistence type="predicted"/>
<evidence type="ECO:0000259" key="2">
    <source>
        <dbReference type="PROSITE" id="PS50213"/>
    </source>
</evidence>
<dbReference type="Gene3D" id="2.30.180.10">
    <property type="entry name" value="FAS1 domain"/>
    <property type="match status" value="2"/>
</dbReference>
<feature type="domain" description="FAS1" evidence="2">
    <location>
        <begin position="35"/>
        <end position="169"/>
    </location>
</feature>
<feature type="signal peptide" evidence="1">
    <location>
        <begin position="1"/>
        <end position="25"/>
    </location>
</feature>
<dbReference type="SUPFAM" id="SSF82153">
    <property type="entry name" value="FAS1 domain"/>
    <property type="match status" value="2"/>
</dbReference>
<dbReference type="Proteomes" id="UP000660862">
    <property type="component" value="Unassembled WGS sequence"/>
</dbReference>
<evidence type="ECO:0000313" key="3">
    <source>
        <dbReference type="EMBL" id="GGH00457.1"/>
    </source>
</evidence>
<keyword evidence="1" id="KW-0732">Signal</keyword>
<accession>A0A917HZZ0</accession>
<dbReference type="AlphaFoldDB" id="A0A917HZZ0"/>